<dbReference type="STRING" id="1385521.N803_05705"/>
<organism evidence="2 3">
    <name type="scientific">Knoellia subterranea KCTC 19937</name>
    <dbReference type="NCBI Taxonomy" id="1385521"/>
    <lineage>
        <taxon>Bacteria</taxon>
        <taxon>Bacillati</taxon>
        <taxon>Actinomycetota</taxon>
        <taxon>Actinomycetes</taxon>
        <taxon>Micrococcales</taxon>
        <taxon>Intrasporangiaceae</taxon>
        <taxon>Knoellia</taxon>
    </lineage>
</organism>
<dbReference type="PANTHER" id="PTHR36507">
    <property type="entry name" value="BLL1555 PROTEIN"/>
    <property type="match status" value="1"/>
</dbReference>
<dbReference type="Pfam" id="PF13473">
    <property type="entry name" value="Cupredoxin_1"/>
    <property type="match status" value="1"/>
</dbReference>
<dbReference type="eggNOG" id="COG3794">
    <property type="taxonomic scope" value="Bacteria"/>
</dbReference>
<dbReference type="AlphaFoldDB" id="A0A0A0JI61"/>
<sequence length="84" mass="8774">MLPEGVAYTVADYAFAPLTVAPGQEVEVVDSDAEAHTLTAIDGSFDTGSFDNSSPGTFTAPDKPGTYDFVCEIHPSMTGTLTVQ</sequence>
<dbReference type="Gene3D" id="2.60.40.420">
    <property type="entry name" value="Cupredoxins - blue copper proteins"/>
    <property type="match status" value="1"/>
</dbReference>
<evidence type="ECO:0000313" key="2">
    <source>
        <dbReference type="EMBL" id="KGN36439.1"/>
    </source>
</evidence>
<protein>
    <recommendedName>
        <fullName evidence="1">EfeO-type cupredoxin-like domain-containing protein</fullName>
    </recommendedName>
</protein>
<gene>
    <name evidence="2" type="ORF">N803_05705</name>
</gene>
<dbReference type="SUPFAM" id="SSF49503">
    <property type="entry name" value="Cupredoxins"/>
    <property type="match status" value="1"/>
</dbReference>
<comment type="caution">
    <text evidence="2">The sequence shown here is derived from an EMBL/GenBank/DDBJ whole genome shotgun (WGS) entry which is preliminary data.</text>
</comment>
<proteinExistence type="predicted"/>
<accession>A0A0A0JI61</accession>
<feature type="domain" description="EfeO-type cupredoxin-like" evidence="1">
    <location>
        <begin position="12"/>
        <end position="83"/>
    </location>
</feature>
<reference evidence="2 3" key="1">
    <citation type="submission" date="2013-08" db="EMBL/GenBank/DDBJ databases">
        <title>The genome sequence of Knoellia subterranea.</title>
        <authorList>
            <person name="Zhu W."/>
            <person name="Wang G."/>
        </authorList>
    </citation>
    <scope>NUCLEOTIDE SEQUENCE [LARGE SCALE GENOMIC DNA]</scope>
    <source>
        <strain evidence="2 3">KCTC 19937</strain>
    </source>
</reference>
<dbReference type="Proteomes" id="UP000030011">
    <property type="component" value="Unassembled WGS sequence"/>
</dbReference>
<dbReference type="InterPro" id="IPR008972">
    <property type="entry name" value="Cupredoxin"/>
</dbReference>
<keyword evidence="3" id="KW-1185">Reference proteome</keyword>
<name>A0A0A0JI61_9MICO</name>
<dbReference type="InterPro" id="IPR028096">
    <property type="entry name" value="EfeO_Cupredoxin"/>
</dbReference>
<dbReference type="EMBL" id="AVPK01000011">
    <property type="protein sequence ID" value="KGN36439.1"/>
    <property type="molecule type" value="Genomic_DNA"/>
</dbReference>
<dbReference type="InterPro" id="IPR052721">
    <property type="entry name" value="ET_Amicyanin"/>
</dbReference>
<dbReference type="PANTHER" id="PTHR36507:SF1">
    <property type="entry name" value="BLL1555 PROTEIN"/>
    <property type="match status" value="1"/>
</dbReference>
<evidence type="ECO:0000259" key="1">
    <source>
        <dbReference type="Pfam" id="PF13473"/>
    </source>
</evidence>
<evidence type="ECO:0000313" key="3">
    <source>
        <dbReference type="Proteomes" id="UP000030011"/>
    </source>
</evidence>